<feature type="signal peptide" evidence="1">
    <location>
        <begin position="1"/>
        <end position="22"/>
    </location>
</feature>
<accession>A0A2N9I4M4</accession>
<reference evidence="2" key="1">
    <citation type="submission" date="2018-02" db="EMBL/GenBank/DDBJ databases">
        <authorList>
            <person name="Cohen D.B."/>
            <person name="Kent A.D."/>
        </authorList>
    </citation>
    <scope>NUCLEOTIDE SEQUENCE</scope>
</reference>
<evidence type="ECO:0000256" key="1">
    <source>
        <dbReference type="SAM" id="SignalP"/>
    </source>
</evidence>
<name>A0A2N9I4M4_FAGSY</name>
<protein>
    <submittedName>
        <fullName evidence="2">Uncharacterized protein</fullName>
    </submittedName>
</protein>
<dbReference type="AlphaFoldDB" id="A0A2N9I4M4"/>
<gene>
    <name evidence="2" type="ORF">FSB_LOCUS47137</name>
</gene>
<sequence>MAHLRFWLCLILMCYSLEVSEPRLLTAHTASNNSTTSYQPVRLDVKELVHLGFVFKVTNKNPRNLTRRSPGGPDPKHH</sequence>
<keyword evidence="1" id="KW-0732">Signal</keyword>
<evidence type="ECO:0000313" key="2">
    <source>
        <dbReference type="EMBL" id="SPD19255.1"/>
    </source>
</evidence>
<dbReference type="EMBL" id="OIVN01004780">
    <property type="protein sequence ID" value="SPD19255.1"/>
    <property type="molecule type" value="Genomic_DNA"/>
</dbReference>
<proteinExistence type="predicted"/>
<organism evidence="2">
    <name type="scientific">Fagus sylvatica</name>
    <name type="common">Beechnut</name>
    <dbReference type="NCBI Taxonomy" id="28930"/>
    <lineage>
        <taxon>Eukaryota</taxon>
        <taxon>Viridiplantae</taxon>
        <taxon>Streptophyta</taxon>
        <taxon>Embryophyta</taxon>
        <taxon>Tracheophyta</taxon>
        <taxon>Spermatophyta</taxon>
        <taxon>Magnoliopsida</taxon>
        <taxon>eudicotyledons</taxon>
        <taxon>Gunneridae</taxon>
        <taxon>Pentapetalae</taxon>
        <taxon>rosids</taxon>
        <taxon>fabids</taxon>
        <taxon>Fagales</taxon>
        <taxon>Fagaceae</taxon>
        <taxon>Fagus</taxon>
    </lineage>
</organism>
<feature type="chain" id="PRO_5014601804" evidence="1">
    <location>
        <begin position="23"/>
        <end position="78"/>
    </location>
</feature>